<comment type="caution">
    <text evidence="1">The sequence shown here is derived from an EMBL/GenBank/DDBJ whole genome shotgun (WGS) entry which is preliminary data.</text>
</comment>
<dbReference type="STRING" id="1236976.JCM16418_5009"/>
<keyword evidence="2" id="KW-1185">Reference proteome</keyword>
<sequence>MITCDYKQEEFALIQTLRESGMSATAVLIGIRNDFLKDNKDGQWSEWIEIFDRYIESLIEEEEKDFE</sequence>
<protein>
    <submittedName>
        <fullName evidence="1">Uncharacterized protein</fullName>
    </submittedName>
</protein>
<dbReference type="RefSeq" id="WP_036653533.1">
    <property type="nucleotide sequence ID" value="NZ_BAVZ01000037.1"/>
</dbReference>
<evidence type="ECO:0000313" key="1">
    <source>
        <dbReference type="EMBL" id="GAF10788.1"/>
    </source>
</evidence>
<evidence type="ECO:0000313" key="2">
    <source>
        <dbReference type="Proteomes" id="UP000019364"/>
    </source>
</evidence>
<dbReference type="AlphaFoldDB" id="W7YU98"/>
<name>W7YU98_9BACL</name>
<dbReference type="Proteomes" id="UP000019364">
    <property type="component" value="Unassembled WGS sequence"/>
</dbReference>
<accession>W7YU98</accession>
<dbReference type="EMBL" id="BAVZ01000037">
    <property type="protein sequence ID" value="GAF10788.1"/>
    <property type="molecule type" value="Genomic_DNA"/>
</dbReference>
<proteinExistence type="predicted"/>
<reference evidence="1 2" key="1">
    <citation type="journal article" date="2014" name="Genome Announc.">
        <title>Draft Genome Sequence of Paenibacillus pini JCM 16418T, Isolated from the Rhizosphere of Pine Tree.</title>
        <authorList>
            <person name="Yuki M."/>
            <person name="Oshima K."/>
            <person name="Suda W."/>
            <person name="Oshida Y."/>
            <person name="Kitamura K."/>
            <person name="Iida Y."/>
            <person name="Hattori M."/>
            <person name="Ohkuma M."/>
        </authorList>
    </citation>
    <scope>NUCLEOTIDE SEQUENCE [LARGE SCALE GENOMIC DNA]</scope>
    <source>
        <strain evidence="1 2">JCM 16418</strain>
    </source>
</reference>
<gene>
    <name evidence="1" type="ORF">JCM16418_5009</name>
</gene>
<organism evidence="1 2">
    <name type="scientific">Paenibacillus pini JCM 16418</name>
    <dbReference type="NCBI Taxonomy" id="1236976"/>
    <lineage>
        <taxon>Bacteria</taxon>
        <taxon>Bacillati</taxon>
        <taxon>Bacillota</taxon>
        <taxon>Bacilli</taxon>
        <taxon>Bacillales</taxon>
        <taxon>Paenibacillaceae</taxon>
        <taxon>Paenibacillus</taxon>
    </lineage>
</organism>